<keyword evidence="2" id="KW-1185">Reference proteome</keyword>
<dbReference type="Proteomes" id="UP000055060">
    <property type="component" value="Unassembled WGS sequence"/>
</dbReference>
<reference evidence="1" key="1">
    <citation type="submission" date="2015-07" db="EMBL/GenBank/DDBJ databases">
        <title>Draft Genome Sequences of Anaerolinea thermolimosa IMO-1, Bellilinea caldifistulae GOMI-1, Leptolinea tardivitalis YMTK-2, Levilinea saccharolytica KIBI-1,Longilinea arvoryzae KOME-1, Previously Described as Members of the Anaerolineaceae (Chloroflexi).</title>
        <authorList>
            <person name="Sekiguchi Y."/>
            <person name="Ohashi A."/>
            <person name="Matsuura N."/>
            <person name="Tourlousse M.D."/>
        </authorList>
    </citation>
    <scope>NUCLEOTIDE SEQUENCE [LARGE SCALE GENOMIC DNA]</scope>
    <source>
        <strain evidence="1">KOME-1</strain>
    </source>
</reference>
<accession>A0A0S7BN79</accession>
<proteinExistence type="predicted"/>
<dbReference type="EMBL" id="DF967972">
    <property type="protein sequence ID" value="GAP15746.1"/>
    <property type="molecule type" value="Genomic_DNA"/>
</dbReference>
<dbReference type="SUPFAM" id="SSF54427">
    <property type="entry name" value="NTF2-like"/>
    <property type="match status" value="1"/>
</dbReference>
<dbReference type="RefSeq" id="WP_075074901.1">
    <property type="nucleotide sequence ID" value="NZ_DF967972.1"/>
</dbReference>
<name>A0A0S7BN79_9CHLR</name>
<dbReference type="OrthoDB" id="160535at2"/>
<dbReference type="STRING" id="360412.LARV_03538"/>
<evidence type="ECO:0000313" key="2">
    <source>
        <dbReference type="Proteomes" id="UP000055060"/>
    </source>
</evidence>
<gene>
    <name evidence="1" type="ORF">LARV_03538</name>
</gene>
<sequence length="169" mass="18673">MKTDRFLLFLLIGIGLLVVLAVGLFLARGGVQQAYGDESTPEGVLRNYFLAAQKQDFDRAYSYLSDTTKGKPTRAAFQSAMTEMQTSILQTGVEIGDTQAPGEDTVVITITLIHNSGGVFETPYRDIQTVALVREKGKWKIASMPYPYGDYSWFGGYTNKFEPAPVPEE</sequence>
<dbReference type="AlphaFoldDB" id="A0A0S7BN79"/>
<evidence type="ECO:0000313" key="1">
    <source>
        <dbReference type="EMBL" id="GAP15746.1"/>
    </source>
</evidence>
<dbReference type="InterPro" id="IPR032710">
    <property type="entry name" value="NTF2-like_dom_sf"/>
</dbReference>
<organism evidence="1">
    <name type="scientific">Longilinea arvoryzae</name>
    <dbReference type="NCBI Taxonomy" id="360412"/>
    <lineage>
        <taxon>Bacteria</taxon>
        <taxon>Bacillati</taxon>
        <taxon>Chloroflexota</taxon>
        <taxon>Anaerolineae</taxon>
        <taxon>Anaerolineales</taxon>
        <taxon>Anaerolineaceae</taxon>
        <taxon>Longilinea</taxon>
    </lineage>
</organism>
<dbReference type="Gene3D" id="3.10.450.50">
    <property type="match status" value="1"/>
</dbReference>
<protein>
    <submittedName>
        <fullName evidence="1">Protein containg lumazine-binding domain</fullName>
    </submittedName>
</protein>